<feature type="compositionally biased region" description="Basic and acidic residues" evidence="6">
    <location>
        <begin position="517"/>
        <end position="526"/>
    </location>
</feature>
<feature type="domain" description="NuBaID C-terminal" evidence="8">
    <location>
        <begin position="314"/>
        <end position="392"/>
    </location>
</feature>
<dbReference type="EMBL" id="SWKV01000009">
    <property type="protein sequence ID" value="KAF3044335.1"/>
    <property type="molecule type" value="Genomic_DNA"/>
</dbReference>
<name>A0A9P4WXH5_9PLEO</name>
<dbReference type="GO" id="GO:0008270">
    <property type="term" value="F:zinc ion binding"/>
    <property type="evidence" value="ECO:0007669"/>
    <property type="project" value="UniProtKB-KW"/>
</dbReference>
<dbReference type="PANTHER" id="PTHR15835">
    <property type="entry name" value="NUCLEAR-INTERACTING PARTNER OF ALK"/>
    <property type="match status" value="1"/>
</dbReference>
<dbReference type="GO" id="GO:0005634">
    <property type="term" value="C:nucleus"/>
    <property type="evidence" value="ECO:0007669"/>
    <property type="project" value="UniProtKB-SubCell"/>
</dbReference>
<protein>
    <recommendedName>
        <fullName evidence="11">Zf-C3HC-domain-containing protein</fullName>
    </recommendedName>
</protein>
<evidence type="ECO:0000259" key="7">
    <source>
        <dbReference type="Pfam" id="PF07967"/>
    </source>
</evidence>
<comment type="caution">
    <text evidence="9">The sequence shown here is derived from an EMBL/GenBank/DDBJ whole genome shotgun (WGS) entry which is preliminary data.</text>
</comment>
<evidence type="ECO:0000256" key="4">
    <source>
        <dbReference type="ARBA" id="ARBA00022833"/>
    </source>
</evidence>
<feature type="compositionally biased region" description="Basic and acidic residues" evidence="6">
    <location>
        <begin position="420"/>
        <end position="445"/>
    </location>
</feature>
<feature type="compositionally biased region" description="Polar residues" evidence="6">
    <location>
        <begin position="65"/>
        <end position="79"/>
    </location>
</feature>
<keyword evidence="3" id="KW-0863">Zinc-finger</keyword>
<feature type="compositionally biased region" description="Basic residues" evidence="6">
    <location>
        <begin position="488"/>
        <end position="498"/>
    </location>
</feature>
<keyword evidence="5" id="KW-0539">Nucleus</keyword>
<dbReference type="Proteomes" id="UP000758155">
    <property type="component" value="Unassembled WGS sequence"/>
</dbReference>
<gene>
    <name evidence="9" type="ORF">E8E12_008615</name>
</gene>
<organism evidence="9 10">
    <name type="scientific">Didymella heteroderae</name>
    <dbReference type="NCBI Taxonomy" id="1769908"/>
    <lineage>
        <taxon>Eukaryota</taxon>
        <taxon>Fungi</taxon>
        <taxon>Dikarya</taxon>
        <taxon>Ascomycota</taxon>
        <taxon>Pezizomycotina</taxon>
        <taxon>Dothideomycetes</taxon>
        <taxon>Pleosporomycetidae</taxon>
        <taxon>Pleosporales</taxon>
        <taxon>Pleosporineae</taxon>
        <taxon>Didymellaceae</taxon>
        <taxon>Didymella</taxon>
    </lineage>
</organism>
<comment type="subcellular location">
    <subcellularLocation>
        <location evidence="1">Nucleus</location>
    </subcellularLocation>
</comment>
<reference evidence="9" key="1">
    <citation type="submission" date="2019-04" db="EMBL/GenBank/DDBJ databases">
        <title>Sequencing of skin fungus with MAO and IRED activity.</title>
        <authorList>
            <person name="Marsaioli A.J."/>
            <person name="Bonatto J.M.C."/>
            <person name="Reis Junior O."/>
        </authorList>
    </citation>
    <scope>NUCLEOTIDE SEQUENCE</scope>
    <source>
        <strain evidence="9">28M1</strain>
    </source>
</reference>
<dbReference type="AlphaFoldDB" id="A0A9P4WXH5"/>
<feature type="region of interest" description="Disordered" evidence="6">
    <location>
        <begin position="416"/>
        <end position="476"/>
    </location>
</feature>
<feature type="region of interest" description="Disordered" evidence="6">
    <location>
        <begin position="30"/>
        <end position="82"/>
    </location>
</feature>
<accession>A0A9P4WXH5</accession>
<keyword evidence="2" id="KW-0479">Metal-binding</keyword>
<dbReference type="PANTHER" id="PTHR15835:SF6">
    <property type="entry name" value="ZINC FINGER C3HC-TYPE PROTEIN 1"/>
    <property type="match status" value="1"/>
</dbReference>
<evidence type="ECO:0000256" key="6">
    <source>
        <dbReference type="SAM" id="MobiDB-lite"/>
    </source>
</evidence>
<evidence type="ECO:0000256" key="2">
    <source>
        <dbReference type="ARBA" id="ARBA00022723"/>
    </source>
</evidence>
<dbReference type="Pfam" id="PF07967">
    <property type="entry name" value="zf-C3HC"/>
    <property type="match status" value="1"/>
</dbReference>
<feature type="compositionally biased region" description="Polar residues" evidence="6">
    <location>
        <begin position="41"/>
        <end position="50"/>
    </location>
</feature>
<evidence type="ECO:0000259" key="8">
    <source>
        <dbReference type="Pfam" id="PF08600"/>
    </source>
</evidence>
<dbReference type="InterPro" id="IPR012935">
    <property type="entry name" value="NuBaID_N"/>
</dbReference>
<evidence type="ECO:0000313" key="10">
    <source>
        <dbReference type="Proteomes" id="UP000758155"/>
    </source>
</evidence>
<evidence type="ECO:0000313" key="9">
    <source>
        <dbReference type="EMBL" id="KAF3044335.1"/>
    </source>
</evidence>
<evidence type="ECO:0000256" key="1">
    <source>
        <dbReference type="ARBA" id="ARBA00004123"/>
    </source>
</evidence>
<dbReference type="OrthoDB" id="2592092at2759"/>
<evidence type="ECO:0008006" key="11">
    <source>
        <dbReference type="Google" id="ProtNLM"/>
    </source>
</evidence>
<evidence type="ECO:0000256" key="3">
    <source>
        <dbReference type="ARBA" id="ARBA00022771"/>
    </source>
</evidence>
<feature type="domain" description="C3HC-type" evidence="7">
    <location>
        <begin position="133"/>
        <end position="276"/>
    </location>
</feature>
<evidence type="ECO:0000256" key="5">
    <source>
        <dbReference type="ARBA" id="ARBA00023242"/>
    </source>
</evidence>
<proteinExistence type="predicted"/>
<feature type="region of interest" description="Disordered" evidence="6">
    <location>
        <begin position="488"/>
        <end position="526"/>
    </location>
</feature>
<keyword evidence="4" id="KW-0862">Zinc</keyword>
<keyword evidence="10" id="KW-1185">Reference proteome</keyword>
<feature type="compositionally biased region" description="Low complexity" evidence="6">
    <location>
        <begin position="30"/>
        <end position="40"/>
    </location>
</feature>
<dbReference type="Pfam" id="PF08600">
    <property type="entry name" value="NuBaID_C"/>
    <property type="match status" value="1"/>
</dbReference>
<sequence>MATPSDSPPALATTKRKFHKLLDSLTASTSATSLNTLYSSPNVSTSSLPRTGSPEPLAKRPRSSEALTSNTERQRQVSAGQARIQALKDQLLSPKPPLGTGVERQKTLRVVPKASSTNLNLASQDRKTPNFQPYSQDAFLARLKTFADVKKWSTKPDPISEVAWAKRGWSCDAWNTVACRGGCEKRVVVKLRPRRKGEDGVEIANSEDMAVDVAPGLVERYQELIVEGHERECLWRKTGCGDDIYHIPIASRARSTADLLSRYSFLLAISSDLPLAKNMTHPGPSIASILSRLPSTFFTSAGLAAPSNEAERTAFAFALFGWTGVVESRISLAVCNHCFQRLGLWMSSDARLHEMSRKLDVPVDTLRLNLLESHREHCPWKNGVVQSNSADSPIAGMPAWETLVFMLVGKGNRMSVQDSAGKELPKLPHEERARPEGVSHERIESVDLGSETTYPRGSVDSTREVAGYNDEGDEETITNKWKKFKAKLKRSTSKRSLKSVKSVKSAKSIKSTKSGKSGKENENEDE</sequence>
<feature type="compositionally biased region" description="Low complexity" evidence="6">
    <location>
        <begin position="499"/>
        <end position="515"/>
    </location>
</feature>
<dbReference type="InterPro" id="IPR013909">
    <property type="entry name" value="NuBaID_C"/>
</dbReference>